<sequence>RRSYEIGTANTALHHLRRPCIHTIVFGFVRRGCHLWS</sequence>
<proteinExistence type="predicted"/>
<reference evidence="1" key="1">
    <citation type="submission" date="2014-05" db="EMBL/GenBank/DDBJ databases">
        <title>The genome and life-stage specific transcriptomes of Globodera pallida elucidate key aspects of plant parasitism by a cyst nematode.</title>
        <authorList>
            <person name="Cotton J.A."/>
            <person name="Lilley C.J."/>
            <person name="Jones L.M."/>
            <person name="Kikuchi T."/>
            <person name="Reid A.J."/>
            <person name="Thorpe P."/>
            <person name="Tsai I.J."/>
            <person name="Beasley H."/>
            <person name="Blok V."/>
            <person name="Cock P.J.A."/>
            <person name="Van den Akker S.E."/>
            <person name="Holroyd N."/>
            <person name="Hunt M."/>
            <person name="Mantelin S."/>
            <person name="Naghra H."/>
            <person name="Pain A."/>
            <person name="Palomares-Rius J.E."/>
            <person name="Zarowiecki M."/>
            <person name="Berriman M."/>
            <person name="Jones J.T."/>
            <person name="Urwin P.E."/>
        </authorList>
    </citation>
    <scope>NUCLEOTIDE SEQUENCE [LARGE SCALE GENOMIC DNA]</scope>
    <source>
        <strain evidence="1">Lindley</strain>
    </source>
</reference>
<organism evidence="1 2">
    <name type="scientific">Globodera pallida</name>
    <name type="common">Potato cyst nematode worm</name>
    <name type="synonym">Heterodera pallida</name>
    <dbReference type="NCBI Taxonomy" id="36090"/>
    <lineage>
        <taxon>Eukaryota</taxon>
        <taxon>Metazoa</taxon>
        <taxon>Ecdysozoa</taxon>
        <taxon>Nematoda</taxon>
        <taxon>Chromadorea</taxon>
        <taxon>Rhabditida</taxon>
        <taxon>Tylenchina</taxon>
        <taxon>Tylenchomorpha</taxon>
        <taxon>Tylenchoidea</taxon>
        <taxon>Heteroderidae</taxon>
        <taxon>Heteroderinae</taxon>
        <taxon>Globodera</taxon>
    </lineage>
</organism>
<dbReference type="AlphaFoldDB" id="A0A183CQX5"/>
<reference evidence="2" key="2">
    <citation type="submission" date="2016-06" db="UniProtKB">
        <authorList>
            <consortium name="WormBaseParasite"/>
        </authorList>
    </citation>
    <scope>IDENTIFICATION</scope>
</reference>
<evidence type="ECO:0000313" key="2">
    <source>
        <dbReference type="WBParaSite" id="GPLIN_001528300"/>
    </source>
</evidence>
<keyword evidence="1" id="KW-1185">Reference proteome</keyword>
<name>A0A183CQX5_GLOPA</name>
<dbReference type="Proteomes" id="UP000050741">
    <property type="component" value="Unassembled WGS sequence"/>
</dbReference>
<protein>
    <submittedName>
        <fullName evidence="2">Polyprotein</fullName>
    </submittedName>
</protein>
<evidence type="ECO:0000313" key="1">
    <source>
        <dbReference type="Proteomes" id="UP000050741"/>
    </source>
</evidence>
<accession>A0A183CQX5</accession>
<dbReference type="WBParaSite" id="GPLIN_001528300">
    <property type="protein sequence ID" value="GPLIN_001528300"/>
    <property type="gene ID" value="GPLIN_001528300"/>
</dbReference>